<comment type="caution">
    <text evidence="2">The sequence shown here is derived from an EMBL/GenBank/DDBJ whole genome shotgun (WGS) entry which is preliminary data.</text>
</comment>
<dbReference type="EMBL" id="WUBR01000001">
    <property type="protein sequence ID" value="MWV26887.1"/>
    <property type="molecule type" value="Genomic_DNA"/>
</dbReference>
<reference evidence="2 3" key="2">
    <citation type="submission" date="2020-02" db="EMBL/GenBank/DDBJ databases">
        <title>Erythrobacter dongmakensis sp. nov., isolated from a tidal mudflat.</title>
        <authorList>
            <person name="Kim I.S."/>
        </authorList>
    </citation>
    <scope>NUCLEOTIDE SEQUENCE [LARGE SCALE GENOMIC DNA]</scope>
    <source>
        <strain evidence="2 3">GH3-10</strain>
    </source>
</reference>
<protein>
    <submittedName>
        <fullName evidence="2">Uncharacterized protein</fullName>
    </submittedName>
</protein>
<evidence type="ECO:0000313" key="2">
    <source>
        <dbReference type="EMBL" id="MWV26887.1"/>
    </source>
</evidence>
<accession>A0A844X977</accession>
<dbReference type="RefSeq" id="WP_160484514.1">
    <property type="nucleotide sequence ID" value="NZ_WUBR01000001.1"/>
</dbReference>
<evidence type="ECO:0000313" key="3">
    <source>
        <dbReference type="Proteomes" id="UP000461409"/>
    </source>
</evidence>
<sequence length="114" mass="12489">MSFAVMLSLPFAPLAVPVPDPVCRVAKRIDDDHGQQPMPASPMKGVQVGRGPRRNAVNLIHFHDVSYSSHRNASFIFDPMLKPMPAPAAQYATRIPLSSFASNLKEKCQCAKSE</sequence>
<gene>
    <name evidence="2" type="ORF">GRF63_03110</name>
</gene>
<name>A0A844X977_9SPHN</name>
<organism evidence="2 3">
    <name type="scientific">Aurantiacibacter rhizosphaerae</name>
    <dbReference type="NCBI Taxonomy" id="2691582"/>
    <lineage>
        <taxon>Bacteria</taxon>
        <taxon>Pseudomonadati</taxon>
        <taxon>Pseudomonadota</taxon>
        <taxon>Alphaproteobacteria</taxon>
        <taxon>Sphingomonadales</taxon>
        <taxon>Erythrobacteraceae</taxon>
        <taxon>Aurantiacibacter</taxon>
    </lineage>
</organism>
<keyword evidence="3" id="KW-1185">Reference proteome</keyword>
<reference evidence="2 3" key="1">
    <citation type="submission" date="2019-12" db="EMBL/GenBank/DDBJ databases">
        <authorList>
            <person name="Lee S.D."/>
        </authorList>
    </citation>
    <scope>NUCLEOTIDE SEQUENCE [LARGE SCALE GENOMIC DNA]</scope>
    <source>
        <strain evidence="2 3">GH3-10</strain>
    </source>
</reference>
<feature type="region of interest" description="Disordered" evidence="1">
    <location>
        <begin position="31"/>
        <end position="50"/>
    </location>
</feature>
<dbReference type="AlphaFoldDB" id="A0A844X977"/>
<proteinExistence type="predicted"/>
<dbReference type="Proteomes" id="UP000461409">
    <property type="component" value="Unassembled WGS sequence"/>
</dbReference>
<evidence type="ECO:0000256" key="1">
    <source>
        <dbReference type="SAM" id="MobiDB-lite"/>
    </source>
</evidence>